<dbReference type="SMART" id="SM00923">
    <property type="entry name" value="MbtH"/>
    <property type="match status" value="1"/>
</dbReference>
<sequence length="68" mass="7906">MQAAADDHFLVVLNEELQYSIWPYGRDIPLGWRAEGFQGPRADCLSHIERVWVDMRPLSVRQHVTATR</sequence>
<proteinExistence type="predicted"/>
<dbReference type="SUPFAM" id="SSF160582">
    <property type="entry name" value="MbtH-like"/>
    <property type="match status" value="1"/>
</dbReference>
<dbReference type="InterPro" id="IPR037407">
    <property type="entry name" value="MLP_fam"/>
</dbReference>
<reference evidence="2" key="1">
    <citation type="submission" date="2023-09" db="EMBL/GenBank/DDBJ databases">
        <title>Paucibacter sp. APW11 Genome sequencing and assembly.</title>
        <authorList>
            <person name="Kim I."/>
        </authorList>
    </citation>
    <scope>NUCLEOTIDE SEQUENCE</scope>
    <source>
        <strain evidence="2">APW11</strain>
    </source>
</reference>
<dbReference type="RefSeq" id="WP_315649583.1">
    <property type="nucleotide sequence ID" value="NZ_JAVXZY010000002.1"/>
</dbReference>
<dbReference type="InterPro" id="IPR005153">
    <property type="entry name" value="MbtH-like_dom"/>
</dbReference>
<name>A0ABU3P945_9BURK</name>
<comment type="caution">
    <text evidence="2">The sequence shown here is derived from an EMBL/GenBank/DDBJ whole genome shotgun (WGS) entry which is preliminary data.</text>
</comment>
<keyword evidence="3" id="KW-1185">Reference proteome</keyword>
<protein>
    <submittedName>
        <fullName evidence="2">MbtH family NRPS accessory protein</fullName>
    </submittedName>
</protein>
<gene>
    <name evidence="2" type="ORF">RQP53_07425</name>
</gene>
<evidence type="ECO:0000313" key="2">
    <source>
        <dbReference type="EMBL" id="MDT8999094.1"/>
    </source>
</evidence>
<dbReference type="EMBL" id="JAVXZY010000002">
    <property type="protein sequence ID" value="MDT8999094.1"/>
    <property type="molecule type" value="Genomic_DNA"/>
</dbReference>
<evidence type="ECO:0000259" key="1">
    <source>
        <dbReference type="SMART" id="SM00923"/>
    </source>
</evidence>
<dbReference type="Proteomes" id="UP001246372">
    <property type="component" value="Unassembled WGS sequence"/>
</dbReference>
<accession>A0ABU3P945</accession>
<evidence type="ECO:0000313" key="3">
    <source>
        <dbReference type="Proteomes" id="UP001246372"/>
    </source>
</evidence>
<dbReference type="InterPro" id="IPR038020">
    <property type="entry name" value="MbtH-like_sf"/>
</dbReference>
<dbReference type="PANTHER" id="PTHR38444:SF1">
    <property type="entry name" value="ENTEROBACTIN BIOSYNTHESIS PROTEIN YBDZ"/>
    <property type="match status" value="1"/>
</dbReference>
<dbReference type="Pfam" id="PF03621">
    <property type="entry name" value="MbtH"/>
    <property type="match status" value="1"/>
</dbReference>
<dbReference type="PANTHER" id="PTHR38444">
    <property type="entry name" value="ENTEROBACTIN BIOSYNTHESIS PROTEIN YBDZ"/>
    <property type="match status" value="1"/>
</dbReference>
<feature type="domain" description="MbtH-like" evidence="1">
    <location>
        <begin position="3"/>
        <end position="50"/>
    </location>
</feature>
<dbReference type="Gene3D" id="3.90.820.10">
    <property type="entry name" value="Structural Genomics, Unknown Function 30-nov-00 1gh9 Mol_id"/>
    <property type="match status" value="1"/>
</dbReference>
<organism evidence="2 3">
    <name type="scientific">Roseateles aquae</name>
    <dbReference type="NCBI Taxonomy" id="3077235"/>
    <lineage>
        <taxon>Bacteria</taxon>
        <taxon>Pseudomonadati</taxon>
        <taxon>Pseudomonadota</taxon>
        <taxon>Betaproteobacteria</taxon>
        <taxon>Burkholderiales</taxon>
        <taxon>Sphaerotilaceae</taxon>
        <taxon>Roseateles</taxon>
    </lineage>
</organism>